<gene>
    <name evidence="4" type="ORF">EPK99_06840</name>
</gene>
<evidence type="ECO:0000256" key="2">
    <source>
        <dbReference type="ARBA" id="ARBA00023315"/>
    </source>
</evidence>
<protein>
    <submittedName>
        <fullName evidence="4">GNAT family N-acetyltransferase</fullName>
    </submittedName>
</protein>
<dbReference type="RefSeq" id="WP_128442310.1">
    <property type="nucleotide sequence ID" value="NZ_SBIP01000002.1"/>
</dbReference>
<dbReference type="InterPro" id="IPR016181">
    <property type="entry name" value="Acyl_CoA_acyltransferase"/>
</dbReference>
<evidence type="ECO:0000256" key="1">
    <source>
        <dbReference type="ARBA" id="ARBA00022679"/>
    </source>
</evidence>
<sequence>MDTQHPLLPNGYSTVPAGKIANVETHLEMLAKPSLKSLQRADASLSLERWQSPGTDEYRSLFRAVGEEWMWTSRLVMADDKLAAILSDPLVEIYRLMDGDRPAGLLELDFHTSGECELAFFGLVSSTIGKGAGRFMMNRAIDRAWSQQIQRFWVHTCTHDSQGALSFYCRSGFTPFAIKVEVTDDPRITGVIRRDAAPHVPLIEV</sequence>
<dbReference type="InterPro" id="IPR000182">
    <property type="entry name" value="GNAT_dom"/>
</dbReference>
<dbReference type="AlphaFoldDB" id="A0A3S3SEI3"/>
<evidence type="ECO:0000313" key="5">
    <source>
        <dbReference type="Proteomes" id="UP000287687"/>
    </source>
</evidence>
<keyword evidence="5" id="KW-1185">Reference proteome</keyword>
<comment type="caution">
    <text evidence="4">The sequence shown here is derived from an EMBL/GenBank/DDBJ whole genome shotgun (WGS) entry which is preliminary data.</text>
</comment>
<keyword evidence="1 4" id="KW-0808">Transferase</keyword>
<dbReference type="PROSITE" id="PS51186">
    <property type="entry name" value="GNAT"/>
    <property type="match status" value="1"/>
</dbReference>
<dbReference type="PANTHER" id="PTHR43800">
    <property type="entry name" value="PEPTIDYL-LYSINE N-ACETYLTRANSFERASE YJAB"/>
    <property type="match status" value="1"/>
</dbReference>
<dbReference type="Gene3D" id="3.40.630.30">
    <property type="match status" value="1"/>
</dbReference>
<feature type="domain" description="N-acetyltransferase" evidence="3">
    <location>
        <begin position="33"/>
        <end position="198"/>
    </location>
</feature>
<dbReference type="OrthoDB" id="275336at2"/>
<dbReference type="EMBL" id="SBIP01000002">
    <property type="protein sequence ID" value="RWX78332.1"/>
    <property type="molecule type" value="Genomic_DNA"/>
</dbReference>
<dbReference type="SUPFAM" id="SSF55729">
    <property type="entry name" value="Acyl-CoA N-acyltransferases (Nat)"/>
    <property type="match status" value="1"/>
</dbReference>
<dbReference type="Pfam" id="PF00583">
    <property type="entry name" value="Acetyltransf_1"/>
    <property type="match status" value="1"/>
</dbReference>
<accession>A0A3S3SEI3</accession>
<dbReference type="Proteomes" id="UP000287687">
    <property type="component" value="Unassembled WGS sequence"/>
</dbReference>
<dbReference type="GO" id="GO:0016747">
    <property type="term" value="F:acyltransferase activity, transferring groups other than amino-acyl groups"/>
    <property type="evidence" value="ECO:0007669"/>
    <property type="project" value="InterPro"/>
</dbReference>
<reference evidence="4 5" key="1">
    <citation type="submission" date="2019-01" db="EMBL/GenBank/DDBJ databases">
        <title>The draft genome of Rhizobium sp. 24NR.</title>
        <authorList>
            <person name="Liu L."/>
            <person name="Liang L."/>
            <person name="Shi S."/>
            <person name="Xu L."/>
            <person name="Wang X."/>
            <person name="Li L."/>
            <person name="Zhang X."/>
        </authorList>
    </citation>
    <scope>NUCLEOTIDE SEQUENCE [LARGE SCALE GENOMIC DNA]</scope>
    <source>
        <strain evidence="4 5">24NR</strain>
    </source>
</reference>
<evidence type="ECO:0000313" key="4">
    <source>
        <dbReference type="EMBL" id="RWX78332.1"/>
    </source>
</evidence>
<dbReference type="CDD" id="cd04301">
    <property type="entry name" value="NAT_SF"/>
    <property type="match status" value="1"/>
</dbReference>
<proteinExistence type="predicted"/>
<keyword evidence="2" id="KW-0012">Acyltransferase</keyword>
<name>A0A3S3SEI3_9HYPH</name>
<dbReference type="PANTHER" id="PTHR43800:SF1">
    <property type="entry name" value="PEPTIDYL-LYSINE N-ACETYLTRANSFERASE YJAB"/>
    <property type="match status" value="1"/>
</dbReference>
<evidence type="ECO:0000259" key="3">
    <source>
        <dbReference type="PROSITE" id="PS51186"/>
    </source>
</evidence>
<organism evidence="4 5">
    <name type="scientific">Neorhizobium lilium</name>
    <dbReference type="NCBI Taxonomy" id="2503024"/>
    <lineage>
        <taxon>Bacteria</taxon>
        <taxon>Pseudomonadati</taxon>
        <taxon>Pseudomonadota</taxon>
        <taxon>Alphaproteobacteria</taxon>
        <taxon>Hyphomicrobiales</taxon>
        <taxon>Rhizobiaceae</taxon>
        <taxon>Rhizobium/Agrobacterium group</taxon>
        <taxon>Neorhizobium</taxon>
    </lineage>
</organism>